<evidence type="ECO:0000256" key="4">
    <source>
        <dbReference type="ARBA" id="ARBA00022692"/>
    </source>
</evidence>
<dbReference type="Proteomes" id="UP000245119">
    <property type="component" value="Linkage Group LG5"/>
</dbReference>
<feature type="transmembrane region" description="Helical" evidence="11">
    <location>
        <begin position="340"/>
        <end position="359"/>
    </location>
</feature>
<protein>
    <recommendedName>
        <fullName evidence="16">G-protein coupled receptors family 2 profile 2 domain-containing protein</fullName>
    </recommendedName>
</protein>
<dbReference type="PROSITE" id="PS50227">
    <property type="entry name" value="G_PROTEIN_RECEP_F2_3"/>
    <property type="match status" value="1"/>
</dbReference>
<dbReference type="GO" id="GO:0008528">
    <property type="term" value="F:G protein-coupled peptide receptor activity"/>
    <property type="evidence" value="ECO:0007669"/>
    <property type="project" value="TreeGrafter"/>
</dbReference>
<dbReference type="InterPro" id="IPR036445">
    <property type="entry name" value="GPCR_2_extracell_dom_sf"/>
</dbReference>
<dbReference type="Gene3D" id="1.20.1070.10">
    <property type="entry name" value="Rhodopsin 7-helix transmembrane proteins"/>
    <property type="match status" value="1"/>
</dbReference>
<evidence type="ECO:0008006" key="16">
    <source>
        <dbReference type="Google" id="ProtNLM"/>
    </source>
</evidence>
<dbReference type="SUPFAM" id="SSF111418">
    <property type="entry name" value="Hormone receptor domain"/>
    <property type="match status" value="1"/>
</dbReference>
<dbReference type="PRINTS" id="PR00249">
    <property type="entry name" value="GPCRSECRETIN"/>
</dbReference>
<evidence type="ECO:0000256" key="3">
    <source>
        <dbReference type="ARBA" id="ARBA00022475"/>
    </source>
</evidence>
<evidence type="ECO:0000256" key="10">
    <source>
        <dbReference type="SAM" id="MobiDB-lite"/>
    </source>
</evidence>
<evidence type="ECO:0000256" key="2">
    <source>
        <dbReference type="ARBA" id="ARBA00005314"/>
    </source>
</evidence>
<dbReference type="OrthoDB" id="6160250at2759"/>
<dbReference type="EMBL" id="PZQS01000005">
    <property type="protein sequence ID" value="PVD29465.1"/>
    <property type="molecule type" value="Genomic_DNA"/>
</dbReference>
<feature type="region of interest" description="Disordered" evidence="10">
    <location>
        <begin position="555"/>
        <end position="577"/>
    </location>
</feature>
<evidence type="ECO:0000313" key="14">
    <source>
        <dbReference type="EMBL" id="PVD29465.1"/>
    </source>
</evidence>
<dbReference type="PANTHER" id="PTHR45620">
    <property type="entry name" value="PDF RECEPTOR-LIKE PROTEIN-RELATED"/>
    <property type="match status" value="1"/>
</dbReference>
<evidence type="ECO:0000256" key="9">
    <source>
        <dbReference type="ARBA" id="ARBA00023224"/>
    </source>
</evidence>
<proteinExistence type="inferred from homology"/>
<evidence type="ECO:0000259" key="13">
    <source>
        <dbReference type="PROSITE" id="PS50261"/>
    </source>
</evidence>
<feature type="transmembrane region" description="Helical" evidence="11">
    <location>
        <begin position="290"/>
        <end position="308"/>
    </location>
</feature>
<feature type="transmembrane region" description="Helical" evidence="11">
    <location>
        <begin position="371"/>
        <end position="389"/>
    </location>
</feature>
<organism evidence="14 15">
    <name type="scientific">Pomacea canaliculata</name>
    <name type="common">Golden apple snail</name>
    <dbReference type="NCBI Taxonomy" id="400727"/>
    <lineage>
        <taxon>Eukaryota</taxon>
        <taxon>Metazoa</taxon>
        <taxon>Spiralia</taxon>
        <taxon>Lophotrochozoa</taxon>
        <taxon>Mollusca</taxon>
        <taxon>Gastropoda</taxon>
        <taxon>Caenogastropoda</taxon>
        <taxon>Architaenioglossa</taxon>
        <taxon>Ampullarioidea</taxon>
        <taxon>Ampullariidae</taxon>
        <taxon>Pomacea</taxon>
    </lineage>
</organism>
<sequence length="616" mass="67676">MFGVGCGDSNPVLHPGPNADVMRSLALLLMTIYSPITVHQCACSRTHLHRHPTVLAGTVSAVQGPPRVPPAASLPRARMRQVSGVPHARLQGLLKALDHPQFGFTVLKSAVDGRVVTPDPGHPEDMNVVCATLSRTDCRDWRDCCQASLQCCDRQINMQSHRDSGRNKSVANTSEVNNNNHCPMTWDGYSCVDSTPAGQTVHFQCPGFLKRFSPVLNGKANKRCLDNSTWYVGAVGLEWTNYDSCYVDYDHHTILKLKLSFLGFSIALLIPSIAIFSITRPLRSQVRIKLHINLFVSLALSGLCSLLWEALVSESIMTDSAILHHQVTCKVLNIMSRSSLMSTFFWMFCEGVYLTWIMFNSLRHISSMTFFYFVGWGMPLLITVVYTVVRITIKNDERCWLADAGRLEWIIDGPTVACIAIHLCSPDQLPVPVGHHAGDAASAADPSRGSTPGGAELEGHAHPRPALRPAAVLHHLPTPALDQGFYVYEVCSAAIMNLQVRGHLKTLVRRLRFKFSGVRLQPRTSLVSAVGSTLTVWRQSRSSIDTCGSAGVASGTDYSLRNPDTNGDNQTSVGNDKHGVRHYSELGTVENAAAATFADKMDQSDDEKIKTAFWSR</sequence>
<dbReference type="GO" id="GO:0005886">
    <property type="term" value="C:plasma membrane"/>
    <property type="evidence" value="ECO:0007669"/>
    <property type="project" value="UniProtKB-SubCell"/>
</dbReference>
<dbReference type="InterPro" id="IPR001879">
    <property type="entry name" value="GPCR_2_extracellular_dom"/>
</dbReference>
<dbReference type="Gene3D" id="4.10.1240.10">
    <property type="entry name" value="GPCR, family 2, extracellular hormone receptor domain"/>
    <property type="match status" value="1"/>
</dbReference>
<comment type="caution">
    <text evidence="14">The sequence shown here is derived from an EMBL/GenBank/DDBJ whole genome shotgun (WGS) entry which is preliminary data.</text>
</comment>
<evidence type="ECO:0000256" key="7">
    <source>
        <dbReference type="ARBA" id="ARBA00023136"/>
    </source>
</evidence>
<comment type="similarity">
    <text evidence="2">Belongs to the G-protein coupled receptor 2 family.</text>
</comment>
<evidence type="ECO:0000313" key="15">
    <source>
        <dbReference type="Proteomes" id="UP000245119"/>
    </source>
</evidence>
<feature type="domain" description="G-protein coupled receptors family 2 profile 2" evidence="13">
    <location>
        <begin position="254"/>
        <end position="423"/>
    </location>
</feature>
<comment type="subcellular location">
    <subcellularLocation>
        <location evidence="1">Cell membrane</location>
        <topology evidence="1">Multi-pass membrane protein</topology>
    </subcellularLocation>
</comment>
<accession>A0A2T7P7Q9</accession>
<keyword evidence="5 11" id="KW-1133">Transmembrane helix</keyword>
<feature type="region of interest" description="Disordered" evidence="10">
    <location>
        <begin position="437"/>
        <end position="461"/>
    </location>
</feature>
<keyword evidence="8" id="KW-0675">Receptor</keyword>
<dbReference type="SMART" id="SM00008">
    <property type="entry name" value="HormR"/>
    <property type="match status" value="1"/>
</dbReference>
<feature type="transmembrane region" description="Helical" evidence="11">
    <location>
        <begin position="259"/>
        <end position="278"/>
    </location>
</feature>
<gene>
    <name evidence="14" type="ORF">C0Q70_08716</name>
</gene>
<evidence type="ECO:0000256" key="5">
    <source>
        <dbReference type="ARBA" id="ARBA00022989"/>
    </source>
</evidence>
<reference evidence="14 15" key="1">
    <citation type="submission" date="2018-04" db="EMBL/GenBank/DDBJ databases">
        <title>The genome of golden apple snail Pomacea canaliculata provides insight into stress tolerance and invasive adaptation.</title>
        <authorList>
            <person name="Liu C."/>
            <person name="Liu B."/>
            <person name="Ren Y."/>
            <person name="Zhang Y."/>
            <person name="Wang H."/>
            <person name="Li S."/>
            <person name="Jiang F."/>
            <person name="Yin L."/>
            <person name="Zhang G."/>
            <person name="Qian W."/>
            <person name="Fan W."/>
        </authorList>
    </citation>
    <scope>NUCLEOTIDE SEQUENCE [LARGE SCALE GENOMIC DNA]</scope>
    <source>
        <strain evidence="14">SZHN2017</strain>
        <tissue evidence="14">Muscle</tissue>
    </source>
</reference>
<evidence type="ECO:0000256" key="6">
    <source>
        <dbReference type="ARBA" id="ARBA00023040"/>
    </source>
</evidence>
<evidence type="ECO:0000256" key="8">
    <source>
        <dbReference type="ARBA" id="ARBA00023170"/>
    </source>
</evidence>
<keyword evidence="3" id="KW-1003">Cell membrane</keyword>
<evidence type="ECO:0000256" key="1">
    <source>
        <dbReference type="ARBA" id="ARBA00004651"/>
    </source>
</evidence>
<keyword evidence="15" id="KW-1185">Reference proteome</keyword>
<feature type="domain" description="G-protein coupled receptors family 2 profile 1" evidence="12">
    <location>
        <begin position="151"/>
        <end position="249"/>
    </location>
</feature>
<dbReference type="STRING" id="400727.A0A2T7P7Q9"/>
<dbReference type="PANTHER" id="PTHR45620:SF42">
    <property type="entry name" value="G-PROTEIN COUPLED RECEPTOR SEB-2"/>
    <property type="match status" value="1"/>
</dbReference>
<keyword evidence="7 11" id="KW-0472">Membrane</keyword>
<dbReference type="InterPro" id="IPR017981">
    <property type="entry name" value="GPCR_2-like_7TM"/>
</dbReference>
<feature type="compositionally biased region" description="Polar residues" evidence="10">
    <location>
        <begin position="556"/>
        <end position="574"/>
    </location>
</feature>
<dbReference type="InterPro" id="IPR050332">
    <property type="entry name" value="GPCR_2"/>
</dbReference>
<evidence type="ECO:0000256" key="11">
    <source>
        <dbReference type="SAM" id="Phobius"/>
    </source>
</evidence>
<dbReference type="Pfam" id="PF00002">
    <property type="entry name" value="7tm_2"/>
    <property type="match status" value="1"/>
</dbReference>
<name>A0A2T7P7Q9_POMCA</name>
<dbReference type="GO" id="GO:0007188">
    <property type="term" value="P:adenylate cyclase-modulating G protein-coupled receptor signaling pathway"/>
    <property type="evidence" value="ECO:0007669"/>
    <property type="project" value="TreeGrafter"/>
</dbReference>
<keyword evidence="4 11" id="KW-0812">Transmembrane</keyword>
<dbReference type="AlphaFoldDB" id="A0A2T7P7Q9"/>
<evidence type="ECO:0000259" key="12">
    <source>
        <dbReference type="PROSITE" id="PS50227"/>
    </source>
</evidence>
<dbReference type="Pfam" id="PF02793">
    <property type="entry name" value="HRM"/>
    <property type="match status" value="1"/>
</dbReference>
<dbReference type="InterPro" id="IPR000832">
    <property type="entry name" value="GPCR_2_secretin-like"/>
</dbReference>
<keyword evidence="9" id="KW-0807">Transducer</keyword>
<dbReference type="GO" id="GO:0007166">
    <property type="term" value="P:cell surface receptor signaling pathway"/>
    <property type="evidence" value="ECO:0007669"/>
    <property type="project" value="InterPro"/>
</dbReference>
<keyword evidence="6" id="KW-0297">G-protein coupled receptor</keyword>
<dbReference type="PROSITE" id="PS50261">
    <property type="entry name" value="G_PROTEIN_RECEP_F2_4"/>
    <property type="match status" value="1"/>
</dbReference>